<dbReference type="Pfam" id="PF23254">
    <property type="entry name" value="KH_PARP14_8"/>
    <property type="match status" value="1"/>
</dbReference>
<evidence type="ECO:0000313" key="9">
    <source>
        <dbReference type="Ensembl" id="ENSHBUP00000030246.1"/>
    </source>
</evidence>
<dbReference type="Gene3D" id="3.90.228.10">
    <property type="match status" value="1"/>
</dbReference>
<evidence type="ECO:0000256" key="4">
    <source>
        <dbReference type="ARBA" id="ARBA00023027"/>
    </source>
</evidence>
<dbReference type="GO" id="GO:1990404">
    <property type="term" value="F:NAD+-protein mono-ADP-ribosyltransferase activity"/>
    <property type="evidence" value="ECO:0007669"/>
    <property type="project" value="TreeGrafter"/>
</dbReference>
<dbReference type="GO" id="GO:0003950">
    <property type="term" value="F:NAD+ poly-ADP-ribosyltransferase activity"/>
    <property type="evidence" value="ECO:0007669"/>
    <property type="project" value="UniProtKB-UniRule"/>
</dbReference>
<dbReference type="InterPro" id="IPR037197">
    <property type="entry name" value="WWE_dom_sf"/>
</dbReference>
<keyword evidence="5" id="KW-0539">Nucleus</keyword>
<dbReference type="InterPro" id="IPR054596">
    <property type="entry name" value="PARP14_WWE"/>
</dbReference>
<dbReference type="SUPFAM" id="SSF117839">
    <property type="entry name" value="WWE domain"/>
    <property type="match status" value="1"/>
</dbReference>
<sequence>MLQAASQAKKRINDLILAEQAQKTISDPCISQLSQADMEELKALQRELTVSIRLDKGAEDQDPEIHLEGLTRDVYTAESAVRDIIRKVERAEALRKKALEMSEQVEWRFKDHNGSMVAFGLNTNLTLEEAFKTKQKAKIKINNDAYTADPAREKAVSANGRNGVELHRKDLKGTSALPLPSCWEDMKDDLLKLFAVAPASTEYNDVEKELTKTGLSLNIISIERVQNPSLWQNYQIMKKQMEVKNKHTNNELLLFHGTTDTSIHLINKQGFNRSYAGKHAAMYGNGSYFAADPCYSAGNYATPDTSGHKRMYQARVLVGDYAQGQKGMITPPPKSGSASDLYDSVTDDAAYPTMFVVFNDIQAYPEYLITFT</sequence>
<dbReference type="Gene3D" id="3.30.720.50">
    <property type="match status" value="1"/>
</dbReference>
<dbReference type="Ensembl" id="ENSHBUT00000032935.1">
    <property type="protein sequence ID" value="ENSHBUP00000030246.1"/>
    <property type="gene ID" value="ENSHBUG00000015143.1"/>
</dbReference>
<dbReference type="SUPFAM" id="SSF56399">
    <property type="entry name" value="ADP-ribosylation"/>
    <property type="match status" value="1"/>
</dbReference>
<evidence type="ECO:0000256" key="7">
    <source>
        <dbReference type="RuleBase" id="RU362114"/>
    </source>
</evidence>
<dbReference type="Proteomes" id="UP000264840">
    <property type="component" value="Unplaced"/>
</dbReference>
<dbReference type="InterPro" id="IPR012317">
    <property type="entry name" value="Poly(ADP-ribose)pol_cat_dom"/>
</dbReference>
<evidence type="ECO:0000313" key="10">
    <source>
        <dbReference type="Proteomes" id="UP000264840"/>
    </source>
</evidence>
<proteinExistence type="inferred from homology"/>
<dbReference type="PANTHER" id="PTHR14453">
    <property type="entry name" value="PARP/ZINC FINGER CCCH TYPE DOMAIN CONTAINING PROTEIN"/>
    <property type="match status" value="1"/>
</dbReference>
<evidence type="ECO:0000256" key="2">
    <source>
        <dbReference type="ARBA" id="ARBA00022676"/>
    </source>
</evidence>
<keyword evidence="4 7" id="KW-0520">NAD</keyword>
<dbReference type="EC" id="2.4.2.-" evidence="7"/>
<evidence type="ECO:0000256" key="3">
    <source>
        <dbReference type="ARBA" id="ARBA00022679"/>
    </source>
</evidence>
<accession>A0A3Q2WWC6</accession>
<dbReference type="GeneTree" id="ENSGT00940000165390"/>
<reference evidence="9" key="2">
    <citation type="submission" date="2025-09" db="UniProtKB">
        <authorList>
            <consortium name="Ensembl"/>
        </authorList>
    </citation>
    <scope>IDENTIFICATION</scope>
</reference>
<evidence type="ECO:0000256" key="6">
    <source>
        <dbReference type="ARBA" id="ARBA00024347"/>
    </source>
</evidence>
<dbReference type="InterPro" id="IPR052056">
    <property type="entry name" value="Mono-ARTD/PARP"/>
</dbReference>
<dbReference type="InterPro" id="IPR057049">
    <property type="entry name" value="PARP14_KH_8"/>
</dbReference>
<dbReference type="GO" id="GO:0005634">
    <property type="term" value="C:nucleus"/>
    <property type="evidence" value="ECO:0007669"/>
    <property type="project" value="UniProtKB-SubCell"/>
</dbReference>
<dbReference type="OMA" id="WQYEDNN"/>
<comment type="subcellular location">
    <subcellularLocation>
        <location evidence="1">Nucleus</location>
    </subcellularLocation>
</comment>
<evidence type="ECO:0000256" key="5">
    <source>
        <dbReference type="ARBA" id="ARBA00023242"/>
    </source>
</evidence>
<keyword evidence="3 7" id="KW-0808">Transferase</keyword>
<dbReference type="AlphaFoldDB" id="A0A3Q2WWC6"/>
<evidence type="ECO:0000256" key="1">
    <source>
        <dbReference type="ARBA" id="ARBA00004123"/>
    </source>
</evidence>
<name>A0A3Q2WWC6_HAPBU</name>
<organism evidence="9 10">
    <name type="scientific">Haplochromis burtoni</name>
    <name type="common">Burton's mouthbrooder</name>
    <name type="synonym">Chromis burtoni</name>
    <dbReference type="NCBI Taxonomy" id="8153"/>
    <lineage>
        <taxon>Eukaryota</taxon>
        <taxon>Metazoa</taxon>
        <taxon>Chordata</taxon>
        <taxon>Craniata</taxon>
        <taxon>Vertebrata</taxon>
        <taxon>Euteleostomi</taxon>
        <taxon>Actinopterygii</taxon>
        <taxon>Neopterygii</taxon>
        <taxon>Teleostei</taxon>
        <taxon>Neoteleostei</taxon>
        <taxon>Acanthomorphata</taxon>
        <taxon>Ovalentaria</taxon>
        <taxon>Cichlomorphae</taxon>
        <taxon>Cichliformes</taxon>
        <taxon>Cichlidae</taxon>
        <taxon>African cichlids</taxon>
        <taxon>Pseudocrenilabrinae</taxon>
        <taxon>Haplochromini</taxon>
        <taxon>Haplochromis</taxon>
    </lineage>
</organism>
<feature type="domain" description="PARP catalytic" evidence="8">
    <location>
        <begin position="177"/>
        <end position="372"/>
    </location>
</feature>
<dbReference type="STRING" id="8153.ENSHBUP00000030246"/>
<keyword evidence="2 7" id="KW-0328">Glycosyltransferase</keyword>
<reference evidence="9" key="1">
    <citation type="submission" date="2025-08" db="UniProtKB">
        <authorList>
            <consortium name="Ensembl"/>
        </authorList>
    </citation>
    <scope>IDENTIFICATION</scope>
</reference>
<keyword evidence="10" id="KW-1185">Reference proteome</keyword>
<dbReference type="PANTHER" id="PTHR14453:SF106">
    <property type="entry name" value="POLY [ADP-RIBOSE] POLYMERASE"/>
    <property type="match status" value="1"/>
</dbReference>
<protein>
    <recommendedName>
        <fullName evidence="7">Poly [ADP-ribose] polymerase</fullName>
        <shortName evidence="7">PARP</shortName>
        <ecNumber evidence="7">2.4.2.-</ecNumber>
    </recommendedName>
</protein>
<dbReference type="GO" id="GO:0003714">
    <property type="term" value="F:transcription corepressor activity"/>
    <property type="evidence" value="ECO:0007669"/>
    <property type="project" value="TreeGrafter"/>
</dbReference>
<dbReference type="Pfam" id="PF00644">
    <property type="entry name" value="PARP"/>
    <property type="match status" value="1"/>
</dbReference>
<dbReference type="FunFam" id="3.90.228.10:FF:000008">
    <property type="entry name" value="Poly [ADP-ribose] polymerase"/>
    <property type="match status" value="1"/>
</dbReference>
<dbReference type="GO" id="GO:0010629">
    <property type="term" value="P:negative regulation of gene expression"/>
    <property type="evidence" value="ECO:0007669"/>
    <property type="project" value="TreeGrafter"/>
</dbReference>
<evidence type="ECO:0000259" key="8">
    <source>
        <dbReference type="PROSITE" id="PS51059"/>
    </source>
</evidence>
<comment type="similarity">
    <text evidence="6">Belongs to the ARTD/PARP family.</text>
</comment>
<dbReference type="PROSITE" id="PS51059">
    <property type="entry name" value="PARP_CATALYTIC"/>
    <property type="match status" value="1"/>
</dbReference>
<dbReference type="Pfam" id="PF22005">
    <property type="entry name" value="WWE_1"/>
    <property type="match status" value="1"/>
</dbReference>
<dbReference type="GO" id="GO:0070212">
    <property type="term" value="P:protein poly-ADP-ribosylation"/>
    <property type="evidence" value="ECO:0007669"/>
    <property type="project" value="TreeGrafter"/>
</dbReference>
<dbReference type="GO" id="GO:0005737">
    <property type="term" value="C:cytoplasm"/>
    <property type="evidence" value="ECO:0007669"/>
    <property type="project" value="TreeGrafter"/>
</dbReference>
<dbReference type="CDD" id="cd01439">
    <property type="entry name" value="TCCD_inducible_PARP_like"/>
    <property type="match status" value="1"/>
</dbReference>